<proteinExistence type="predicted"/>
<organism evidence="2 3">
    <name type="scientific">Actinomadura vinacea</name>
    <dbReference type="NCBI Taxonomy" id="115336"/>
    <lineage>
        <taxon>Bacteria</taxon>
        <taxon>Bacillati</taxon>
        <taxon>Actinomycetota</taxon>
        <taxon>Actinomycetes</taxon>
        <taxon>Streptosporangiales</taxon>
        <taxon>Thermomonosporaceae</taxon>
        <taxon>Actinomadura</taxon>
    </lineage>
</organism>
<name>A0ABN3IJ87_9ACTN</name>
<gene>
    <name evidence="2" type="ORF">GCM10010191_12550</name>
</gene>
<evidence type="ECO:0000313" key="2">
    <source>
        <dbReference type="EMBL" id="GAA2406051.1"/>
    </source>
</evidence>
<feature type="region of interest" description="Disordered" evidence="1">
    <location>
        <begin position="859"/>
        <end position="912"/>
    </location>
</feature>
<comment type="caution">
    <text evidence="2">The sequence shown here is derived from an EMBL/GenBank/DDBJ whole genome shotgun (WGS) entry which is preliminary data.</text>
</comment>
<sequence>MVEAGQIGVWWRTLKLREEVLGATGANDDTTASLFRVVYGKGAARPLYATASYYGKITHPTEQLTELLTGLAVRLGGGADRDLGRALVRLDQGMGGGKSHACIGAWHLATSPEDLADTDIGREVFARAREALGADLPEHLGHPHAVVLSGDNMTPAPATDPEFDGPWAYSLYERFLWRLFAGRDDRESLFEHYKPFFSSKADISEAIKAIGRPVLIIFDEILNYIGDGLEGRNNAELTAQDMAFLRALTEAVRDTPNTAMLVVMISSEKDPTTLQGDGETRRQDLEAYLQRNGETMAVNENADFTAILRRRLFEHSDQAALSHAVSAAVDAFSPVLAQGNWKSKVAGALSTRWTKRFAAEAERTFPFHPQLMDLAEGEWANLSGFQQVRSTIKIFSATVRALSERAEAGHWTPLLIGPGDIPLSDFETRKAVLTSGLISNSKTRSNYQSIAQNDVVDLSDRAGAARVLDSARTDAPWQATNPRAAERAATMIFLASIAGARGGSRRGASDPEVKAATMVPDAGYGYNDADAVIQALTDTDGSGLASLELFPGRGGQPPRYYLSTQQRLPMLVRAMRNTITEADRDQAIAQRATTRLRKGPFALARFLPAQPGRSHREVLAAAELEKARATRLVVLDPAMYTLGNGTQRPTMDAVRIFLGIGVDHVPTQWASSLVFLVFAARQRGLARKAAAEYLAYERVLDGPEVEDDGDLKSQAEQGRDQVLSRFDDYVERGFQHVLYLAQPDPTVERNVAQRNLDEGTLDGAKVWDVLAEAQKAFPRGKFTGRALVHNLRDSDYGRPLGEIRDAFWNTPRLGLLPGGEADLREAIYEAVRAGELRVVRAGDETVVVDDLTGINFNAPTYRLARPKPKPDPKPADPSDPRPGGGSGGGGETDSGEDAAGGQDQGEDEDASPVEQQLMFTVMKNFASDPDAADRLALIFRRLFDSLDRGVMSYLSLSLQAQLPPEQAQEIAHLAEELGIRATLRDL</sequence>
<dbReference type="Pfam" id="PF04465">
    <property type="entry name" value="DUF499"/>
    <property type="match status" value="1"/>
</dbReference>
<dbReference type="InterPro" id="IPR007555">
    <property type="entry name" value="DUF499"/>
</dbReference>
<dbReference type="Proteomes" id="UP001501231">
    <property type="component" value="Unassembled WGS sequence"/>
</dbReference>
<protein>
    <submittedName>
        <fullName evidence="2">DUF499 domain-containing protein</fullName>
    </submittedName>
</protein>
<evidence type="ECO:0000313" key="3">
    <source>
        <dbReference type="Proteomes" id="UP001501231"/>
    </source>
</evidence>
<feature type="compositionally biased region" description="Gly residues" evidence="1">
    <location>
        <begin position="882"/>
        <end position="892"/>
    </location>
</feature>
<feature type="compositionally biased region" description="Basic and acidic residues" evidence="1">
    <location>
        <begin position="868"/>
        <end position="879"/>
    </location>
</feature>
<accession>A0ABN3IJ87</accession>
<dbReference type="EMBL" id="BAAARW010000004">
    <property type="protein sequence ID" value="GAA2406051.1"/>
    <property type="molecule type" value="Genomic_DNA"/>
</dbReference>
<dbReference type="RefSeq" id="WP_344587548.1">
    <property type="nucleotide sequence ID" value="NZ_BAAARW010000004.1"/>
</dbReference>
<keyword evidence="3" id="KW-1185">Reference proteome</keyword>
<evidence type="ECO:0000256" key="1">
    <source>
        <dbReference type="SAM" id="MobiDB-lite"/>
    </source>
</evidence>
<reference evidence="3" key="1">
    <citation type="journal article" date="2019" name="Int. J. Syst. Evol. Microbiol.">
        <title>The Global Catalogue of Microorganisms (GCM) 10K type strain sequencing project: providing services to taxonomists for standard genome sequencing and annotation.</title>
        <authorList>
            <consortium name="The Broad Institute Genomics Platform"/>
            <consortium name="The Broad Institute Genome Sequencing Center for Infectious Disease"/>
            <person name="Wu L."/>
            <person name="Ma J."/>
        </authorList>
    </citation>
    <scope>NUCLEOTIDE SEQUENCE [LARGE SCALE GENOMIC DNA]</scope>
    <source>
        <strain evidence="3">JCM 3325</strain>
    </source>
</reference>